<protein>
    <recommendedName>
        <fullName evidence="3">beta-glucosidase</fullName>
        <ecNumber evidence="3">3.2.1.21</ecNumber>
    </recommendedName>
</protein>
<evidence type="ECO:0000256" key="3">
    <source>
        <dbReference type="ARBA" id="ARBA00012744"/>
    </source>
</evidence>
<comment type="similarity">
    <text evidence="2">Belongs to the glycosyl hydrolase 3 family.</text>
</comment>
<gene>
    <name evidence="6" type="ORF">RFI_22768</name>
</gene>
<dbReference type="InterPro" id="IPR026891">
    <property type="entry name" value="Fn3-like"/>
</dbReference>
<dbReference type="AlphaFoldDB" id="X6ML60"/>
<dbReference type="GO" id="GO:0008422">
    <property type="term" value="F:beta-glucosidase activity"/>
    <property type="evidence" value="ECO:0007669"/>
    <property type="project" value="UniProtKB-EC"/>
</dbReference>
<evidence type="ECO:0000256" key="2">
    <source>
        <dbReference type="ARBA" id="ARBA00005336"/>
    </source>
</evidence>
<keyword evidence="7" id="KW-1185">Reference proteome</keyword>
<dbReference type="Gene3D" id="2.60.40.10">
    <property type="entry name" value="Immunoglobulins"/>
    <property type="match status" value="1"/>
</dbReference>
<feature type="domain" description="Fibronectin type III-like" evidence="5">
    <location>
        <begin position="64"/>
        <end position="134"/>
    </location>
</feature>
<dbReference type="EC" id="3.2.1.21" evidence="3"/>
<dbReference type="Pfam" id="PF14310">
    <property type="entry name" value="Fn3-like"/>
    <property type="match status" value="1"/>
</dbReference>
<keyword evidence="4" id="KW-0378">Hydrolase</keyword>
<dbReference type="PANTHER" id="PTHR42715">
    <property type="entry name" value="BETA-GLUCOSIDASE"/>
    <property type="match status" value="1"/>
</dbReference>
<accession>X6ML60</accession>
<evidence type="ECO:0000256" key="1">
    <source>
        <dbReference type="ARBA" id="ARBA00000448"/>
    </source>
</evidence>
<evidence type="ECO:0000259" key="5">
    <source>
        <dbReference type="Pfam" id="PF14310"/>
    </source>
</evidence>
<comment type="caution">
    <text evidence="6">The sequence shown here is derived from an EMBL/GenBank/DDBJ whole genome shotgun (WGS) entry which is preliminary data.</text>
</comment>
<dbReference type="PANTHER" id="PTHR42715:SF10">
    <property type="entry name" value="BETA-GLUCOSIDASE"/>
    <property type="match status" value="1"/>
</dbReference>
<organism evidence="6 7">
    <name type="scientific">Reticulomyxa filosa</name>
    <dbReference type="NCBI Taxonomy" id="46433"/>
    <lineage>
        <taxon>Eukaryota</taxon>
        <taxon>Sar</taxon>
        <taxon>Rhizaria</taxon>
        <taxon>Retaria</taxon>
        <taxon>Foraminifera</taxon>
        <taxon>Monothalamids</taxon>
        <taxon>Reticulomyxidae</taxon>
        <taxon>Reticulomyxa</taxon>
    </lineage>
</organism>
<dbReference type="Proteomes" id="UP000023152">
    <property type="component" value="Unassembled WGS sequence"/>
</dbReference>
<name>X6ML60_RETFI</name>
<dbReference type="InterPro" id="IPR013783">
    <property type="entry name" value="Ig-like_fold"/>
</dbReference>
<evidence type="ECO:0000313" key="6">
    <source>
        <dbReference type="EMBL" id="ETO14599.1"/>
    </source>
</evidence>
<dbReference type="OrthoDB" id="47059at2759"/>
<evidence type="ECO:0000313" key="7">
    <source>
        <dbReference type="Proteomes" id="UP000023152"/>
    </source>
</evidence>
<sequence length="185" mass="20655">MTAYPGRTYRFLTETPYFPFGYGLSYSTFSNNALTLSQSVIRPCDDITVTFDVKNLGPFVADQVCQVYLKVLVGNDDIVRDQLRLVNFTKLHGVQIQKTVQVSLLISYERMTVTKGLNFHQVIEPGTYQVFVGGYLTVDIDSVSGAASYPTLLNATFVIEGNTTNVQTCQQQTNLQNMAFVEVHV</sequence>
<dbReference type="EMBL" id="ASPP01019925">
    <property type="protein sequence ID" value="ETO14599.1"/>
    <property type="molecule type" value="Genomic_DNA"/>
</dbReference>
<dbReference type="InterPro" id="IPR050288">
    <property type="entry name" value="Cellulose_deg_GH3"/>
</dbReference>
<reference evidence="6 7" key="1">
    <citation type="journal article" date="2013" name="Curr. Biol.">
        <title>The Genome of the Foraminiferan Reticulomyxa filosa.</title>
        <authorList>
            <person name="Glockner G."/>
            <person name="Hulsmann N."/>
            <person name="Schleicher M."/>
            <person name="Noegel A.A."/>
            <person name="Eichinger L."/>
            <person name="Gallinger C."/>
            <person name="Pawlowski J."/>
            <person name="Sierra R."/>
            <person name="Euteneuer U."/>
            <person name="Pillet L."/>
            <person name="Moustafa A."/>
            <person name="Platzer M."/>
            <person name="Groth M."/>
            <person name="Szafranski K."/>
            <person name="Schliwa M."/>
        </authorList>
    </citation>
    <scope>NUCLEOTIDE SEQUENCE [LARGE SCALE GENOMIC DNA]</scope>
</reference>
<comment type="catalytic activity">
    <reaction evidence="1">
        <text>Hydrolysis of terminal, non-reducing beta-D-glucosyl residues with release of beta-D-glucose.</text>
        <dbReference type="EC" id="3.2.1.21"/>
    </reaction>
</comment>
<proteinExistence type="inferred from homology"/>
<evidence type="ECO:0000256" key="4">
    <source>
        <dbReference type="ARBA" id="ARBA00022801"/>
    </source>
</evidence>